<evidence type="ECO:0000313" key="7">
    <source>
        <dbReference type="EMBL" id="PJJ61462.1"/>
    </source>
</evidence>
<evidence type="ECO:0000256" key="1">
    <source>
        <dbReference type="ARBA" id="ARBA00006247"/>
    </source>
</evidence>
<evidence type="ECO:0000256" key="2">
    <source>
        <dbReference type="ARBA" id="ARBA00022670"/>
    </source>
</evidence>
<dbReference type="Proteomes" id="UP000230161">
    <property type="component" value="Unassembled WGS sequence"/>
</dbReference>
<dbReference type="PANTHER" id="PTHR45962:SF1">
    <property type="entry name" value="N-FATTY-ACYL-AMINO ACID SYNTHASE_HYDROLASE PM20D1"/>
    <property type="match status" value="1"/>
</dbReference>
<keyword evidence="8" id="KW-1185">Reference proteome</keyword>
<dbReference type="InterPro" id="IPR047177">
    <property type="entry name" value="Pept_M20A"/>
</dbReference>
<evidence type="ECO:0000256" key="3">
    <source>
        <dbReference type="ARBA" id="ARBA00022723"/>
    </source>
</evidence>
<comment type="similarity">
    <text evidence="1">Belongs to the peptidase M20A family.</text>
</comment>
<evidence type="ECO:0000259" key="6">
    <source>
        <dbReference type="Pfam" id="PF07687"/>
    </source>
</evidence>
<dbReference type="Pfam" id="PF01546">
    <property type="entry name" value="Peptidase_M20"/>
    <property type="match status" value="1"/>
</dbReference>
<dbReference type="InterPro" id="IPR011650">
    <property type="entry name" value="Peptidase_M20_dimer"/>
</dbReference>
<keyword evidence="3" id="KW-0479">Metal-binding</keyword>
<dbReference type="SUPFAM" id="SSF53187">
    <property type="entry name" value="Zn-dependent exopeptidases"/>
    <property type="match status" value="1"/>
</dbReference>
<dbReference type="InterPro" id="IPR036264">
    <property type="entry name" value="Bact_exopeptidase_dim_dom"/>
</dbReference>
<dbReference type="OrthoDB" id="3665926at2"/>
<comment type="caution">
    <text evidence="7">The sequence shown here is derived from an EMBL/GenBank/DDBJ whole genome shotgun (WGS) entry which is preliminary data.</text>
</comment>
<evidence type="ECO:0000313" key="8">
    <source>
        <dbReference type="Proteomes" id="UP000230161"/>
    </source>
</evidence>
<sequence length="453" mass="48651">MSDADLERFRSLLRMATVSSLTPDEVDWSRFASFADLVEQLYPRVHEHLAREIVDGHTLLWHWVGRETGDPTVLMAHYDVVSVVESEWSSPPFEARLVGDGGDSDDDSQIVARGVLDDKGSLVALLEAIEGALESGYQPLHDVYLLSTHDEEVAGSGAPAAVALFASRGIRPGFVLDEGGSVREGILPGVERAIAVVGVTERGIINLELLAKDAGGHASTPPPPPALLATQRIARAIDRLSRRPFPATVPAPIAELVRTAAPYADAEHRELYTSPGRNARAIVRALNAHSNRSAAMLRTTVAITQLRGSAGANVLATRASAVANIRVNPGSSVAAVIERVARIIDDPLVELRVLSASEPSPVSPTGAPGDGGPFSVLRETISEVFPEAIVAPYVQTGGSDARHFAPISDRIYRFIPFEITPALQLGVHGADERLPVSQFRRAIGFYRRLLERL</sequence>
<reference evidence="7 8" key="1">
    <citation type="submission" date="2017-11" db="EMBL/GenBank/DDBJ databases">
        <title>Genomic Encyclopedia of Archaeal and Bacterial Type Strains, Phase II (KMG-II): From Individual Species to Whole Genera.</title>
        <authorList>
            <person name="Goeker M."/>
        </authorList>
    </citation>
    <scope>NUCLEOTIDE SEQUENCE [LARGE SCALE GENOMIC DNA]</scope>
    <source>
        <strain evidence="7 8">DSM 25625</strain>
    </source>
</reference>
<feature type="domain" description="Peptidase M20 dimerisation" evidence="6">
    <location>
        <begin position="200"/>
        <end position="349"/>
    </location>
</feature>
<dbReference type="RefSeq" id="WP_100345202.1">
    <property type="nucleotide sequence ID" value="NZ_PGFB01000004.1"/>
</dbReference>
<organism evidence="7 8">
    <name type="scientific">Compostimonas suwonensis</name>
    <dbReference type="NCBI Taxonomy" id="1048394"/>
    <lineage>
        <taxon>Bacteria</taxon>
        <taxon>Bacillati</taxon>
        <taxon>Actinomycetota</taxon>
        <taxon>Actinomycetes</taxon>
        <taxon>Micrococcales</taxon>
        <taxon>Microbacteriaceae</taxon>
        <taxon>Compostimonas</taxon>
    </lineage>
</organism>
<dbReference type="Gene3D" id="3.40.630.10">
    <property type="entry name" value="Zn peptidases"/>
    <property type="match status" value="1"/>
</dbReference>
<keyword evidence="7" id="KW-0121">Carboxypeptidase</keyword>
<dbReference type="GO" id="GO:0006508">
    <property type="term" value="P:proteolysis"/>
    <property type="evidence" value="ECO:0007669"/>
    <property type="project" value="UniProtKB-KW"/>
</dbReference>
<keyword evidence="4" id="KW-0378">Hydrolase</keyword>
<name>A0A2M9BU69_9MICO</name>
<dbReference type="GO" id="GO:0004180">
    <property type="term" value="F:carboxypeptidase activity"/>
    <property type="evidence" value="ECO:0007669"/>
    <property type="project" value="UniProtKB-KW"/>
</dbReference>
<keyword evidence="2" id="KW-0645">Protease</keyword>
<proteinExistence type="inferred from homology"/>
<gene>
    <name evidence="7" type="ORF">CLV54_2407</name>
</gene>
<dbReference type="Gene3D" id="1.10.150.900">
    <property type="match status" value="1"/>
</dbReference>
<dbReference type="AlphaFoldDB" id="A0A2M9BU69"/>
<dbReference type="Gene3D" id="3.30.70.360">
    <property type="match status" value="1"/>
</dbReference>
<accession>A0A2M9BU69</accession>
<dbReference type="SUPFAM" id="SSF55031">
    <property type="entry name" value="Bacterial exopeptidase dimerisation domain"/>
    <property type="match status" value="1"/>
</dbReference>
<dbReference type="Pfam" id="PF07687">
    <property type="entry name" value="M20_dimer"/>
    <property type="match status" value="1"/>
</dbReference>
<evidence type="ECO:0000256" key="5">
    <source>
        <dbReference type="ARBA" id="ARBA00022833"/>
    </source>
</evidence>
<keyword evidence="5" id="KW-0862">Zinc</keyword>
<protein>
    <submittedName>
        <fullName evidence="7">Carboxypeptidase PM20D1</fullName>
    </submittedName>
</protein>
<evidence type="ECO:0000256" key="4">
    <source>
        <dbReference type="ARBA" id="ARBA00022801"/>
    </source>
</evidence>
<dbReference type="PANTHER" id="PTHR45962">
    <property type="entry name" value="N-FATTY-ACYL-AMINO ACID SYNTHASE/HYDROLASE PM20D1"/>
    <property type="match status" value="1"/>
</dbReference>
<dbReference type="GO" id="GO:0046872">
    <property type="term" value="F:metal ion binding"/>
    <property type="evidence" value="ECO:0007669"/>
    <property type="project" value="UniProtKB-KW"/>
</dbReference>
<dbReference type="InterPro" id="IPR002933">
    <property type="entry name" value="Peptidase_M20"/>
</dbReference>
<dbReference type="EMBL" id="PGFB01000004">
    <property type="protein sequence ID" value="PJJ61462.1"/>
    <property type="molecule type" value="Genomic_DNA"/>
</dbReference>